<sequence>MTKFPDTNPVPDSVLKAFNVAAWAKLEAVIAAALEAAAKGEIEISDAESVIRAGITKAKMEVGKAGL</sequence>
<evidence type="ECO:0000313" key="1">
    <source>
        <dbReference type="EMBL" id="NNH67829.1"/>
    </source>
</evidence>
<dbReference type="RefSeq" id="WP_170282889.1">
    <property type="nucleotide sequence ID" value="NZ_JABEQY010000047.1"/>
</dbReference>
<protein>
    <submittedName>
        <fullName evidence="1">Uncharacterized protein</fullName>
    </submittedName>
</protein>
<evidence type="ECO:0000313" key="2">
    <source>
        <dbReference type="Proteomes" id="UP000530654"/>
    </source>
</evidence>
<gene>
    <name evidence="1" type="ORF">HLI17_32020</name>
</gene>
<reference evidence="1 2" key="1">
    <citation type="submission" date="2020-04" db="EMBL/GenBank/DDBJ databases">
        <title>Rhizobium bacterial biofertilizers improve the content of phenolic compounds of Lactuca sativa L. under non-saline and saline-stress conditions.</title>
        <authorList>
            <person name="Ayuso-Calles M."/>
            <person name="Garcia-Estevez I."/>
            <person name="Jimenez-Gomez A."/>
            <person name="Flores-Felix J.D."/>
            <person name="Escribano-Bailon M."/>
            <person name="Rivas R."/>
        </authorList>
    </citation>
    <scope>NUCLEOTIDE SEQUENCE [LARGE SCALE GENOMIC DNA]</scope>
    <source>
        <strain evidence="1 2">GPTR02</strain>
    </source>
</reference>
<name>A0A7Y2RBB1_9HYPH</name>
<dbReference type="AlphaFoldDB" id="A0A7Y2RBB1"/>
<dbReference type="EMBL" id="JABEQY010000047">
    <property type="protein sequence ID" value="NNH67829.1"/>
    <property type="molecule type" value="Genomic_DNA"/>
</dbReference>
<organism evidence="1 2">
    <name type="scientific">Rhizobium laguerreae</name>
    <dbReference type="NCBI Taxonomy" id="1076926"/>
    <lineage>
        <taxon>Bacteria</taxon>
        <taxon>Pseudomonadati</taxon>
        <taxon>Pseudomonadota</taxon>
        <taxon>Alphaproteobacteria</taxon>
        <taxon>Hyphomicrobiales</taxon>
        <taxon>Rhizobiaceae</taxon>
        <taxon>Rhizobium/Agrobacterium group</taxon>
        <taxon>Rhizobium</taxon>
    </lineage>
</organism>
<proteinExistence type="predicted"/>
<dbReference type="Proteomes" id="UP000530654">
    <property type="component" value="Unassembled WGS sequence"/>
</dbReference>
<comment type="caution">
    <text evidence="1">The sequence shown here is derived from an EMBL/GenBank/DDBJ whole genome shotgun (WGS) entry which is preliminary data.</text>
</comment>
<accession>A0A7Y2RBB1</accession>